<dbReference type="InterPro" id="IPR050900">
    <property type="entry name" value="Transposase_IS3/IS150/IS904"/>
</dbReference>
<evidence type="ECO:0000256" key="1">
    <source>
        <dbReference type="ARBA" id="ARBA00002286"/>
    </source>
</evidence>
<feature type="compositionally biased region" description="Basic and acidic residues" evidence="3">
    <location>
        <begin position="73"/>
        <end position="82"/>
    </location>
</feature>
<evidence type="ECO:0000313" key="6">
    <source>
        <dbReference type="Proteomes" id="UP000320244"/>
    </source>
</evidence>
<dbReference type="GO" id="GO:0015074">
    <property type="term" value="P:DNA integration"/>
    <property type="evidence" value="ECO:0007669"/>
    <property type="project" value="InterPro"/>
</dbReference>
<dbReference type="SUPFAM" id="SSF53098">
    <property type="entry name" value="Ribonuclease H-like"/>
    <property type="match status" value="1"/>
</dbReference>
<evidence type="ECO:0000259" key="4">
    <source>
        <dbReference type="PROSITE" id="PS50994"/>
    </source>
</evidence>
<dbReference type="NCBIfam" id="NF033516">
    <property type="entry name" value="transpos_IS3"/>
    <property type="match status" value="1"/>
</dbReference>
<evidence type="ECO:0000313" key="5">
    <source>
        <dbReference type="EMBL" id="TWP31818.1"/>
    </source>
</evidence>
<dbReference type="Gene3D" id="1.10.10.60">
    <property type="entry name" value="Homeodomain-like"/>
    <property type="match status" value="1"/>
</dbReference>
<comment type="function">
    <text evidence="1">Involved in the transposition of the insertion sequence.</text>
</comment>
<feature type="region of interest" description="Disordered" evidence="3">
    <location>
        <begin position="53"/>
        <end position="82"/>
    </location>
</feature>
<dbReference type="InterPro" id="IPR025948">
    <property type="entry name" value="HTH-like_dom"/>
</dbReference>
<dbReference type="Pfam" id="PF13276">
    <property type="entry name" value="HTH_21"/>
    <property type="match status" value="1"/>
</dbReference>
<dbReference type="Pfam" id="PF01527">
    <property type="entry name" value="HTH_Tnp_1"/>
    <property type="match status" value="1"/>
</dbReference>
<accession>A0A563DNG5</accession>
<reference evidence="5 6" key="1">
    <citation type="submission" date="2019-05" db="EMBL/GenBank/DDBJ databases">
        <authorList>
            <person name="Lee S.D."/>
        </authorList>
    </citation>
    <scope>NUCLEOTIDE SEQUENCE [LARGE SCALE GENOMIC DNA]</scope>
    <source>
        <strain evidence="5 6">C5-26</strain>
    </source>
</reference>
<gene>
    <name evidence="5" type="ORF">FGL98_25000</name>
</gene>
<reference evidence="5 6" key="2">
    <citation type="submission" date="2019-08" db="EMBL/GenBank/DDBJ databases">
        <title>Jejuicoccus antrihumi gen. nov., sp. nov., a new member of the family Dermacoccaceae isolated from a cave.</title>
        <authorList>
            <person name="Schumann P."/>
            <person name="Kim I.S."/>
        </authorList>
    </citation>
    <scope>NUCLEOTIDE SEQUENCE [LARGE SCALE GENOMIC DNA]</scope>
    <source>
        <strain evidence="5 6">C5-26</strain>
    </source>
</reference>
<keyword evidence="6" id="KW-1185">Reference proteome</keyword>
<proteinExistence type="predicted"/>
<comment type="caution">
    <text evidence="5">The sequence shown here is derived from an EMBL/GenBank/DDBJ whole genome shotgun (WGS) entry which is preliminary data.</text>
</comment>
<protein>
    <submittedName>
        <fullName evidence="5">IS3 family transposase</fullName>
    </submittedName>
</protein>
<dbReference type="PROSITE" id="PS50994">
    <property type="entry name" value="INTEGRASE"/>
    <property type="match status" value="1"/>
</dbReference>
<dbReference type="InterPro" id="IPR009057">
    <property type="entry name" value="Homeodomain-like_sf"/>
</dbReference>
<dbReference type="InterPro" id="IPR048020">
    <property type="entry name" value="Transpos_IS3"/>
</dbReference>
<dbReference type="GO" id="GO:0006313">
    <property type="term" value="P:DNA transposition"/>
    <property type="evidence" value="ECO:0007669"/>
    <property type="project" value="InterPro"/>
</dbReference>
<dbReference type="AlphaFoldDB" id="A0A563DNG5"/>
<evidence type="ECO:0000256" key="3">
    <source>
        <dbReference type="SAM" id="MobiDB-lite"/>
    </source>
</evidence>
<dbReference type="Gene3D" id="3.30.420.10">
    <property type="entry name" value="Ribonuclease H-like superfamily/Ribonuclease H"/>
    <property type="match status" value="1"/>
</dbReference>
<feature type="coiled-coil region" evidence="2">
    <location>
        <begin position="84"/>
        <end position="111"/>
    </location>
</feature>
<dbReference type="InterPro" id="IPR002514">
    <property type="entry name" value="Transposase_8"/>
</dbReference>
<dbReference type="GO" id="GO:0004803">
    <property type="term" value="F:transposase activity"/>
    <property type="evidence" value="ECO:0007669"/>
    <property type="project" value="InterPro"/>
</dbReference>
<dbReference type="Pfam" id="PF00665">
    <property type="entry name" value="rve"/>
    <property type="match status" value="1"/>
</dbReference>
<dbReference type="Proteomes" id="UP000320244">
    <property type="component" value="Unassembled WGS sequence"/>
</dbReference>
<dbReference type="EMBL" id="VCQV01000118">
    <property type="protein sequence ID" value="TWP31818.1"/>
    <property type="molecule type" value="Genomic_DNA"/>
</dbReference>
<name>A0A563DNG5_9MICO</name>
<feature type="domain" description="Integrase catalytic" evidence="4">
    <location>
        <begin position="248"/>
        <end position="412"/>
    </location>
</feature>
<dbReference type="PANTHER" id="PTHR46889:SF4">
    <property type="entry name" value="TRANSPOSASE INSO FOR INSERTION SEQUENCE ELEMENT IS911B-RELATED"/>
    <property type="match status" value="1"/>
</dbReference>
<organism evidence="5 6">
    <name type="scientific">Leekyejoonella antrihumi</name>
    <dbReference type="NCBI Taxonomy" id="1660198"/>
    <lineage>
        <taxon>Bacteria</taxon>
        <taxon>Bacillati</taxon>
        <taxon>Actinomycetota</taxon>
        <taxon>Actinomycetes</taxon>
        <taxon>Micrococcales</taxon>
        <taxon>Dermacoccaceae</taxon>
        <taxon>Leekyejoonella</taxon>
    </lineage>
</organism>
<sequence>MARKNYSEEFRRQAVDLYETTPGATVRGIAADLGVVRGTLRQWLAVYGTGKKTAADGSRARSPLTARTSPGEAPDRDESPQERITRLEAENAALRAEKSKLVTEREILQKAAKYFAGGDDLVSRFQFVADHQHAFEVKRLCQLVEVCRSSFYAWQDAGPARAARAARDAELAERIRDLHEDDNTIGAPRVTAELNDGTPTGERVNHKRVARVMREHGIRGYRRRRRVVTTVPEPADQKVPDLLKRDFTADEPNCRYVGDITYLPLADGSNLYLATVIDCYSRRLVGWSIANHMRTELIGDALTDAAATRGSLAGAIFHSDHGSQYTSRDFASLCYTLGVTQSMGAVGTSADNSLAESFNATAKREVLQDENVWPDEITCRRELFRWLTRYNTKRRHSWCGYRSPVDYENDNAAMLRPAA</sequence>
<evidence type="ECO:0000256" key="2">
    <source>
        <dbReference type="SAM" id="Coils"/>
    </source>
</evidence>
<dbReference type="InterPro" id="IPR036397">
    <property type="entry name" value="RNaseH_sf"/>
</dbReference>
<dbReference type="InterPro" id="IPR012337">
    <property type="entry name" value="RNaseH-like_sf"/>
</dbReference>
<dbReference type="SUPFAM" id="SSF46689">
    <property type="entry name" value="Homeodomain-like"/>
    <property type="match status" value="1"/>
</dbReference>
<keyword evidence="2" id="KW-0175">Coiled coil</keyword>
<dbReference type="PANTHER" id="PTHR46889">
    <property type="entry name" value="TRANSPOSASE INSF FOR INSERTION SEQUENCE IS3B-RELATED"/>
    <property type="match status" value="1"/>
</dbReference>
<dbReference type="InterPro" id="IPR001584">
    <property type="entry name" value="Integrase_cat-core"/>
</dbReference>
<dbReference type="OrthoDB" id="4281720at2"/>
<dbReference type="GO" id="GO:0003677">
    <property type="term" value="F:DNA binding"/>
    <property type="evidence" value="ECO:0007669"/>
    <property type="project" value="InterPro"/>
</dbReference>